<dbReference type="Pfam" id="PF03372">
    <property type="entry name" value="Exo_endo_phos"/>
    <property type="match status" value="1"/>
</dbReference>
<dbReference type="InterPro" id="IPR005135">
    <property type="entry name" value="Endo/exonuclease/phosphatase"/>
</dbReference>
<evidence type="ECO:0000259" key="1">
    <source>
        <dbReference type="Pfam" id="PF03372"/>
    </source>
</evidence>
<organism evidence="2">
    <name type="scientific">Sesamum latifolium</name>
    <dbReference type="NCBI Taxonomy" id="2727402"/>
    <lineage>
        <taxon>Eukaryota</taxon>
        <taxon>Viridiplantae</taxon>
        <taxon>Streptophyta</taxon>
        <taxon>Embryophyta</taxon>
        <taxon>Tracheophyta</taxon>
        <taxon>Spermatophyta</taxon>
        <taxon>Magnoliopsida</taxon>
        <taxon>eudicotyledons</taxon>
        <taxon>Gunneridae</taxon>
        <taxon>Pentapetalae</taxon>
        <taxon>asterids</taxon>
        <taxon>lamiids</taxon>
        <taxon>Lamiales</taxon>
        <taxon>Pedaliaceae</taxon>
        <taxon>Sesamum</taxon>
    </lineage>
</organism>
<feature type="domain" description="Endonuclease/exonuclease/phosphatase" evidence="1">
    <location>
        <begin position="137"/>
        <end position="302"/>
    </location>
</feature>
<dbReference type="EMBL" id="JACGWN010000004">
    <property type="protein sequence ID" value="KAL0451955.1"/>
    <property type="molecule type" value="Genomic_DNA"/>
</dbReference>
<sequence length="375" mass="42264">MEEEASRLGRSLVLTESEDLGVVIPAGVWHSDPEKNPWSASRKDDSGYCYVQGLGAFWTAIDPKADFVDPGENAPFGPWLRAAGVPTLAPDSRRAGILRAIRLSFGLDSVLVLQGHTPHCLCREGVGQSLVISPIHLPASLSGGLALLWQKSVEVQFQSFSSFHIDTSVRLNETEECWRFSGIYGEPESSKRGEFWNLLRRLHNLSVRPWLCAGDFNEILEHSEKKGGPMRAEWQIRNFRTCIADCGLHDLGFCGDSYTWCNNQQPPHTVRERLDRACSSISWSQLFPAARVFHANSPYSDHTPLIIELQPKVKWDLSGCKKCFVLKRLGFRNRSVRKSSPRHGRLRYHNDRSSYLVQNLHSLVHDYLVGAALWS</sequence>
<accession>A0AAW2XE77</accession>
<dbReference type="PANTHER" id="PTHR33710:SF71">
    <property type="entry name" value="ENDONUCLEASE_EXONUCLEASE_PHOSPHATASE DOMAIN-CONTAINING PROTEIN"/>
    <property type="match status" value="1"/>
</dbReference>
<reference evidence="2" key="1">
    <citation type="submission" date="2020-06" db="EMBL/GenBank/DDBJ databases">
        <authorList>
            <person name="Li T."/>
            <person name="Hu X."/>
            <person name="Zhang T."/>
            <person name="Song X."/>
            <person name="Zhang H."/>
            <person name="Dai N."/>
            <person name="Sheng W."/>
            <person name="Hou X."/>
            <person name="Wei L."/>
        </authorList>
    </citation>
    <scope>NUCLEOTIDE SEQUENCE</scope>
    <source>
        <strain evidence="2">KEN1</strain>
        <tissue evidence="2">Leaf</tissue>
    </source>
</reference>
<dbReference type="AlphaFoldDB" id="A0AAW2XE77"/>
<dbReference type="InterPro" id="IPR036691">
    <property type="entry name" value="Endo/exonu/phosph_ase_sf"/>
</dbReference>
<protein>
    <recommendedName>
        <fullName evidence="1">Endonuclease/exonuclease/phosphatase domain-containing protein</fullName>
    </recommendedName>
</protein>
<dbReference type="GO" id="GO:0003824">
    <property type="term" value="F:catalytic activity"/>
    <property type="evidence" value="ECO:0007669"/>
    <property type="project" value="InterPro"/>
</dbReference>
<reference evidence="2" key="2">
    <citation type="journal article" date="2024" name="Plant">
        <title>Genomic evolution and insights into agronomic trait innovations of Sesamum species.</title>
        <authorList>
            <person name="Miao H."/>
            <person name="Wang L."/>
            <person name="Qu L."/>
            <person name="Liu H."/>
            <person name="Sun Y."/>
            <person name="Le M."/>
            <person name="Wang Q."/>
            <person name="Wei S."/>
            <person name="Zheng Y."/>
            <person name="Lin W."/>
            <person name="Duan Y."/>
            <person name="Cao H."/>
            <person name="Xiong S."/>
            <person name="Wang X."/>
            <person name="Wei L."/>
            <person name="Li C."/>
            <person name="Ma Q."/>
            <person name="Ju M."/>
            <person name="Zhao R."/>
            <person name="Li G."/>
            <person name="Mu C."/>
            <person name="Tian Q."/>
            <person name="Mei H."/>
            <person name="Zhang T."/>
            <person name="Gao T."/>
            <person name="Zhang H."/>
        </authorList>
    </citation>
    <scope>NUCLEOTIDE SEQUENCE</scope>
    <source>
        <strain evidence="2">KEN1</strain>
    </source>
</reference>
<dbReference type="PANTHER" id="PTHR33710">
    <property type="entry name" value="BNAC02G09200D PROTEIN"/>
    <property type="match status" value="1"/>
</dbReference>
<comment type="caution">
    <text evidence="2">The sequence shown here is derived from an EMBL/GenBank/DDBJ whole genome shotgun (WGS) entry which is preliminary data.</text>
</comment>
<evidence type="ECO:0000313" key="2">
    <source>
        <dbReference type="EMBL" id="KAL0451955.1"/>
    </source>
</evidence>
<dbReference type="Gene3D" id="3.60.10.10">
    <property type="entry name" value="Endonuclease/exonuclease/phosphatase"/>
    <property type="match status" value="1"/>
</dbReference>
<name>A0AAW2XE77_9LAMI</name>
<gene>
    <name evidence="2" type="ORF">Slati_1173600</name>
</gene>
<proteinExistence type="predicted"/>
<dbReference type="SUPFAM" id="SSF56219">
    <property type="entry name" value="DNase I-like"/>
    <property type="match status" value="1"/>
</dbReference>